<sequence length="106" mass="11413">DGLLAGYAASRGAVALVKGLRAPSDFEYELQMAQMNRKLYPEMETIFLSPSEQFGSLNSTLVKEIALNGGPVKGLVPPGVAKRLKRKHAERQRARARSGDGSASAR</sequence>
<accession>A0A956RRZ5</accession>
<dbReference type="PANTHER" id="PTHR21342">
    <property type="entry name" value="PHOSPHOPANTETHEINE ADENYLYLTRANSFERASE"/>
    <property type="match status" value="1"/>
</dbReference>
<name>A0A956RRZ5_UNCEI</name>
<evidence type="ECO:0000313" key="2">
    <source>
        <dbReference type="EMBL" id="MCA9730077.1"/>
    </source>
</evidence>
<dbReference type="GO" id="GO:0004595">
    <property type="term" value="F:pantetheine-phosphate adenylyltransferase activity"/>
    <property type="evidence" value="ECO:0007669"/>
    <property type="project" value="InterPro"/>
</dbReference>
<reference evidence="2" key="2">
    <citation type="journal article" date="2021" name="Microbiome">
        <title>Successional dynamics and alternative stable states in a saline activated sludge microbial community over 9 years.</title>
        <authorList>
            <person name="Wang Y."/>
            <person name="Ye J."/>
            <person name="Ju F."/>
            <person name="Liu L."/>
            <person name="Boyd J.A."/>
            <person name="Deng Y."/>
            <person name="Parks D.H."/>
            <person name="Jiang X."/>
            <person name="Yin X."/>
            <person name="Woodcroft B.J."/>
            <person name="Tyson G.W."/>
            <person name="Hugenholtz P."/>
            <person name="Polz M.F."/>
            <person name="Zhang T."/>
        </authorList>
    </citation>
    <scope>NUCLEOTIDE SEQUENCE</scope>
    <source>
        <strain evidence="2">HKST-UBA01</strain>
    </source>
</reference>
<dbReference type="AlphaFoldDB" id="A0A956RRZ5"/>
<feature type="compositionally biased region" description="Basic residues" evidence="1">
    <location>
        <begin position="82"/>
        <end position="96"/>
    </location>
</feature>
<feature type="non-terminal residue" evidence="2">
    <location>
        <position position="1"/>
    </location>
</feature>
<dbReference type="Proteomes" id="UP000697710">
    <property type="component" value="Unassembled WGS sequence"/>
</dbReference>
<comment type="caution">
    <text evidence="2">The sequence shown here is derived from an EMBL/GenBank/DDBJ whole genome shotgun (WGS) entry which is preliminary data.</text>
</comment>
<dbReference type="InterPro" id="IPR014729">
    <property type="entry name" value="Rossmann-like_a/b/a_fold"/>
</dbReference>
<evidence type="ECO:0000313" key="3">
    <source>
        <dbReference type="Proteomes" id="UP000697710"/>
    </source>
</evidence>
<feature type="region of interest" description="Disordered" evidence="1">
    <location>
        <begin position="77"/>
        <end position="106"/>
    </location>
</feature>
<evidence type="ECO:0008006" key="4">
    <source>
        <dbReference type="Google" id="ProtNLM"/>
    </source>
</evidence>
<dbReference type="SUPFAM" id="SSF52374">
    <property type="entry name" value="Nucleotidylyl transferase"/>
    <property type="match status" value="1"/>
</dbReference>
<dbReference type="PRINTS" id="PR01020">
    <property type="entry name" value="LPSBIOSNTHSS"/>
</dbReference>
<organism evidence="2 3">
    <name type="scientific">Eiseniibacteriota bacterium</name>
    <dbReference type="NCBI Taxonomy" id="2212470"/>
    <lineage>
        <taxon>Bacteria</taxon>
        <taxon>Candidatus Eiseniibacteriota</taxon>
    </lineage>
</organism>
<dbReference type="InterPro" id="IPR001980">
    <property type="entry name" value="PPAT"/>
</dbReference>
<gene>
    <name evidence="2" type="ORF">KC729_20505</name>
</gene>
<proteinExistence type="predicted"/>
<dbReference type="GO" id="GO:0015937">
    <property type="term" value="P:coenzyme A biosynthetic process"/>
    <property type="evidence" value="ECO:0007669"/>
    <property type="project" value="InterPro"/>
</dbReference>
<dbReference type="PANTHER" id="PTHR21342:SF1">
    <property type="entry name" value="PHOSPHOPANTETHEINE ADENYLYLTRANSFERASE"/>
    <property type="match status" value="1"/>
</dbReference>
<reference evidence="2" key="1">
    <citation type="submission" date="2020-04" db="EMBL/GenBank/DDBJ databases">
        <authorList>
            <person name="Zhang T."/>
        </authorList>
    </citation>
    <scope>NUCLEOTIDE SEQUENCE</scope>
    <source>
        <strain evidence="2">HKST-UBA01</strain>
    </source>
</reference>
<dbReference type="EMBL" id="JAGQHR010000977">
    <property type="protein sequence ID" value="MCA9730077.1"/>
    <property type="molecule type" value="Genomic_DNA"/>
</dbReference>
<dbReference type="Gene3D" id="3.40.50.620">
    <property type="entry name" value="HUPs"/>
    <property type="match status" value="1"/>
</dbReference>
<protein>
    <recommendedName>
        <fullName evidence="4">Pantetheine-phosphate adenylyltransferase</fullName>
    </recommendedName>
</protein>
<evidence type="ECO:0000256" key="1">
    <source>
        <dbReference type="SAM" id="MobiDB-lite"/>
    </source>
</evidence>